<dbReference type="GeneID" id="75576155"/>
<dbReference type="InterPro" id="IPR023191">
    <property type="entry name" value="DNMP_kinase_N"/>
</dbReference>
<keyword evidence="2" id="KW-1185">Reference proteome</keyword>
<dbReference type="Proteomes" id="UP001097704">
    <property type="component" value="Segment"/>
</dbReference>
<keyword evidence="1" id="KW-0418">Kinase</keyword>
<keyword evidence="1" id="KW-0808">Transferase</keyword>
<evidence type="ECO:0000313" key="2">
    <source>
        <dbReference type="Proteomes" id="UP001097704"/>
    </source>
</evidence>
<gene>
    <name evidence="1" type="primary">KP06_gp26</name>
</gene>
<dbReference type="RefSeq" id="YP_010509432.1">
    <property type="nucleotide sequence ID" value="NC_067194.1"/>
</dbReference>
<reference evidence="1 2" key="1">
    <citation type="journal article" date="2014" name="Nat. Commun.">
        <title>A highly abundant bacteriophage discovered in the unknown sequences of human faecal metagenomes.</title>
        <authorList>
            <person name="Dutilh B.E."/>
            <person name="Cassman N."/>
            <person name="McNair K."/>
            <person name="Sanchez S.E."/>
            <person name="Silva G.G."/>
            <person name="Boling L."/>
            <person name="Barr J.J."/>
            <person name="Speth D.R."/>
            <person name="Seguritan V."/>
            <person name="Aziz R.K."/>
            <person name="Felts B."/>
            <person name="Dinsdale E.A."/>
            <person name="Mokili J.L."/>
            <person name="Edwards R.A."/>
        </authorList>
    </citation>
    <scope>NUCLEOTIDE SEQUENCE [LARGE SCALE GENOMIC DNA]</scope>
</reference>
<accession>A0A348JCQ2</accession>
<protein>
    <submittedName>
        <fullName evidence="1">Deoxynucleoside monophosphate kinase</fullName>
    </submittedName>
</protein>
<dbReference type="EMBL" id="BK010471">
    <property type="protein sequence ID" value="DAB41547.1"/>
    <property type="molecule type" value="Genomic_DNA"/>
</dbReference>
<dbReference type="SUPFAM" id="SSF52540">
    <property type="entry name" value="P-loop containing nucleoside triphosphate hydrolases"/>
    <property type="match status" value="1"/>
</dbReference>
<proteinExistence type="predicted"/>
<dbReference type="Pfam" id="PF21448">
    <property type="entry name" value="DNMK"/>
    <property type="match status" value="1"/>
</dbReference>
<dbReference type="GO" id="GO:0016301">
    <property type="term" value="F:kinase activity"/>
    <property type="evidence" value="ECO:0007669"/>
    <property type="project" value="UniProtKB-KW"/>
</dbReference>
<dbReference type="InterPro" id="IPR027417">
    <property type="entry name" value="P-loop_NTPase"/>
</dbReference>
<name>A0A348JCQ2_9CAUD</name>
<dbReference type="InterPro" id="IPR048444">
    <property type="entry name" value="DNMK"/>
</dbReference>
<dbReference type="KEGG" id="vg:75576155"/>
<dbReference type="Gene3D" id="3.40.50.300">
    <property type="entry name" value="P-loop containing nucleotide triphosphate hydrolases"/>
    <property type="match status" value="1"/>
</dbReference>
<evidence type="ECO:0000313" key="1">
    <source>
        <dbReference type="EMBL" id="DAB41547.1"/>
    </source>
</evidence>
<sequence length="241" mass="27898">MAINKVTIVGIKGFKGSGKDTVASMISYILHDGIMKANYDTWLLYHKNGFVENDEIIIHFADKLKDDIAAFCNIDRKLLDRQDIKEENYYNFKTGIVSTNIKDTDRVINNIGEINYDNLSTLLLLNTNVSIKIRTLLQYYGTNVIRNHFWHKAFINYTMNKAFDIRNSKGQCIIADARFEDECMAIKYYGGKIIRVDRRVNNDNHESEQIKISQDDYVIDNTGTLVGLFYKVLKFVTDYMV</sequence>
<organism evidence="1 2">
    <name type="scientific">Carjivirus communis</name>
    <dbReference type="NCBI Taxonomy" id="2955582"/>
    <lineage>
        <taxon>Viruses</taxon>
        <taxon>Duplodnaviria</taxon>
        <taxon>Heunggongvirae</taxon>
        <taxon>Uroviricota</taxon>
        <taxon>Caudoviricetes</taxon>
        <taxon>Crassvirales</taxon>
        <taxon>Intestiviridae</taxon>
        <taxon>Crudevirinae</taxon>
        <taxon>Carjivirus</taxon>
    </lineage>
</organism>
<dbReference type="Gene3D" id="1.10.238.70">
    <property type="match status" value="1"/>
</dbReference>